<organism evidence="1 2">
    <name type="scientific">Allacma fusca</name>
    <dbReference type="NCBI Taxonomy" id="39272"/>
    <lineage>
        <taxon>Eukaryota</taxon>
        <taxon>Metazoa</taxon>
        <taxon>Ecdysozoa</taxon>
        <taxon>Arthropoda</taxon>
        <taxon>Hexapoda</taxon>
        <taxon>Collembola</taxon>
        <taxon>Symphypleona</taxon>
        <taxon>Sminthuridae</taxon>
        <taxon>Allacma</taxon>
    </lineage>
</organism>
<dbReference type="EMBL" id="CAJVCH010392169">
    <property type="protein sequence ID" value="CAG7817362.1"/>
    <property type="molecule type" value="Genomic_DNA"/>
</dbReference>
<dbReference type="AlphaFoldDB" id="A0A8J2PC05"/>
<reference evidence="1" key="1">
    <citation type="submission" date="2021-06" db="EMBL/GenBank/DDBJ databases">
        <authorList>
            <person name="Hodson N. C."/>
            <person name="Mongue J. A."/>
            <person name="Jaron S. K."/>
        </authorList>
    </citation>
    <scope>NUCLEOTIDE SEQUENCE</scope>
</reference>
<sequence>MLGIDHEKLENVVSLLSKCGGRTEKEATKRAMKEIMTPELASTFNWVEKKCKDREVKIPFSKKIFLTSHP</sequence>
<evidence type="ECO:0000313" key="2">
    <source>
        <dbReference type="Proteomes" id="UP000708208"/>
    </source>
</evidence>
<name>A0A8J2PC05_9HEXA</name>
<dbReference type="Proteomes" id="UP000708208">
    <property type="component" value="Unassembled WGS sequence"/>
</dbReference>
<gene>
    <name evidence="1" type="ORF">AFUS01_LOCUS27934</name>
</gene>
<comment type="caution">
    <text evidence="1">The sequence shown here is derived from an EMBL/GenBank/DDBJ whole genome shotgun (WGS) entry which is preliminary data.</text>
</comment>
<evidence type="ECO:0000313" key="1">
    <source>
        <dbReference type="EMBL" id="CAG7817362.1"/>
    </source>
</evidence>
<proteinExistence type="predicted"/>
<accession>A0A8J2PC05</accession>
<protein>
    <submittedName>
        <fullName evidence="1">Uncharacterized protein</fullName>
    </submittedName>
</protein>
<keyword evidence="2" id="KW-1185">Reference proteome</keyword>
<dbReference type="OrthoDB" id="7554902at2759"/>